<evidence type="ECO:0000313" key="1">
    <source>
        <dbReference type="EMBL" id="AZB49144.1"/>
    </source>
</evidence>
<gene>
    <name evidence="1" type="primary">ORF47</name>
</gene>
<dbReference type="Gene3D" id="3.10.390.20">
    <property type="entry name" value="Viral glycoprotein L"/>
    <property type="match status" value="1"/>
</dbReference>
<dbReference type="InterPro" id="IPR020175">
    <property type="entry name" value="Herpes_gL_rhadinovirus"/>
</dbReference>
<dbReference type="Proteomes" id="UP000679767">
    <property type="component" value="Segment"/>
</dbReference>
<dbReference type="KEGG" id="vg:65102698"/>
<dbReference type="InterPro" id="IPR038313">
    <property type="entry name" value="Herpes_gL_rhadinovirus_sf"/>
</dbReference>
<proteinExistence type="predicted"/>
<keyword evidence="2" id="KW-1185">Reference proteome</keyword>
<name>A0A3S5HA06_9GAMA</name>
<protein>
    <submittedName>
        <fullName evidence="1">Glycoprotein L</fullName>
    </submittedName>
</protein>
<evidence type="ECO:0000313" key="2">
    <source>
        <dbReference type="Proteomes" id="UP000679767"/>
    </source>
</evidence>
<organism evidence="1">
    <name type="scientific">Vombatid gammaherpesvirus 1</name>
    <dbReference type="NCBI Taxonomy" id="2052651"/>
    <lineage>
        <taxon>Viruses</taxon>
        <taxon>Duplodnaviria</taxon>
        <taxon>Heunggongvirae</taxon>
        <taxon>Peploviricota</taxon>
        <taxon>Herviviricetes</taxon>
        <taxon>Herpesvirales</taxon>
        <taxon>Orthoherpesviridae</taxon>
        <taxon>Gammaherpesvirinae</taxon>
        <taxon>Manticavirus</taxon>
        <taxon>Manticavirus vombatidgamma1</taxon>
    </lineage>
</organism>
<dbReference type="PROSITE" id="PS52026">
    <property type="entry name" value="GL_GHV"/>
    <property type="match status" value="1"/>
</dbReference>
<dbReference type="RefSeq" id="YP_010087414.1">
    <property type="nucleotide sequence ID" value="NC_055554.1"/>
</dbReference>
<dbReference type="GeneID" id="65102698"/>
<dbReference type="GO" id="GO:0019064">
    <property type="term" value="P:fusion of virus membrane with host plasma membrane"/>
    <property type="evidence" value="ECO:0007669"/>
    <property type="project" value="InterPro"/>
</dbReference>
<dbReference type="Pfam" id="PF11108">
    <property type="entry name" value="Phage_glycop_gL"/>
    <property type="match status" value="1"/>
</dbReference>
<reference evidence="1" key="1">
    <citation type="submission" date="2017-11" db="EMBL/GenBank/DDBJ databases">
        <title>The distinct marsupial branch of gammaherpesviruses includes novel host-derived genes seldom found in other viruses.</title>
        <authorList>
            <person name="Vaz P.K."/>
        </authorList>
    </citation>
    <scope>NUCLEOTIDE SEQUENCE</scope>
    <source>
        <strain evidence="1">V3187/11</strain>
    </source>
</reference>
<accession>A0A3S5HA06</accession>
<dbReference type="EMBL" id="MG452721">
    <property type="protein sequence ID" value="AZB49144.1"/>
    <property type="molecule type" value="Genomic_DNA"/>
</dbReference>
<sequence length="128" mass="14504">MIKSRTYPIIFLILPQLVYVESDKNSSCCHIAYQAPHILGCFTEYEAIYFMATNSCSSFNIVRLKINETYEVCGNGFNVMGFITSLLQNLKGRSEHESELLQALLSLRKDFVNAFDPSKTNTSIFQGN</sequence>